<accession>M4B1F3</accession>
<organism evidence="1 2">
    <name type="scientific">Hyaloperonospora arabidopsidis (strain Emoy2)</name>
    <name type="common">Downy mildew agent</name>
    <name type="synonym">Peronospora arabidopsidis</name>
    <dbReference type="NCBI Taxonomy" id="559515"/>
    <lineage>
        <taxon>Eukaryota</taxon>
        <taxon>Sar</taxon>
        <taxon>Stramenopiles</taxon>
        <taxon>Oomycota</taxon>
        <taxon>Peronosporomycetes</taxon>
        <taxon>Peronosporales</taxon>
        <taxon>Peronosporaceae</taxon>
        <taxon>Hyaloperonospora</taxon>
    </lineage>
</organism>
<evidence type="ECO:0000313" key="1">
    <source>
        <dbReference type="EnsemblProtists" id="HpaP800100"/>
    </source>
</evidence>
<name>M4B1F3_HYAAE</name>
<dbReference type="InParanoid" id="M4B1F3"/>
<dbReference type="EnsemblProtists" id="HpaT800100">
    <property type="protein sequence ID" value="HpaP800100"/>
    <property type="gene ID" value="HpaG800100"/>
</dbReference>
<dbReference type="AlphaFoldDB" id="M4B1F3"/>
<evidence type="ECO:0000313" key="2">
    <source>
        <dbReference type="Proteomes" id="UP000011713"/>
    </source>
</evidence>
<reference evidence="1" key="2">
    <citation type="submission" date="2015-06" db="UniProtKB">
        <authorList>
            <consortium name="EnsemblProtists"/>
        </authorList>
    </citation>
    <scope>IDENTIFICATION</scope>
    <source>
        <strain evidence="1">Emoy2</strain>
    </source>
</reference>
<reference evidence="2" key="1">
    <citation type="journal article" date="2010" name="Science">
        <title>Signatures of adaptation to obligate biotrophy in the Hyaloperonospora arabidopsidis genome.</title>
        <authorList>
            <person name="Baxter L."/>
            <person name="Tripathy S."/>
            <person name="Ishaque N."/>
            <person name="Boot N."/>
            <person name="Cabral A."/>
            <person name="Kemen E."/>
            <person name="Thines M."/>
            <person name="Ah-Fong A."/>
            <person name="Anderson R."/>
            <person name="Badejoko W."/>
            <person name="Bittner-Eddy P."/>
            <person name="Boore J.L."/>
            <person name="Chibucos M.C."/>
            <person name="Coates M."/>
            <person name="Dehal P."/>
            <person name="Delehaunty K."/>
            <person name="Dong S."/>
            <person name="Downton P."/>
            <person name="Dumas B."/>
            <person name="Fabro G."/>
            <person name="Fronick C."/>
            <person name="Fuerstenberg S.I."/>
            <person name="Fulton L."/>
            <person name="Gaulin E."/>
            <person name="Govers F."/>
            <person name="Hughes L."/>
            <person name="Humphray S."/>
            <person name="Jiang R.H."/>
            <person name="Judelson H."/>
            <person name="Kamoun S."/>
            <person name="Kyung K."/>
            <person name="Meijer H."/>
            <person name="Minx P."/>
            <person name="Morris P."/>
            <person name="Nelson J."/>
            <person name="Phuntumart V."/>
            <person name="Qutob D."/>
            <person name="Rehmany A."/>
            <person name="Rougon-Cardoso A."/>
            <person name="Ryden P."/>
            <person name="Torto-Alalibo T."/>
            <person name="Studholme D."/>
            <person name="Wang Y."/>
            <person name="Win J."/>
            <person name="Wood J."/>
            <person name="Clifton S.W."/>
            <person name="Rogers J."/>
            <person name="Van den Ackerveken G."/>
            <person name="Jones J.D."/>
            <person name="McDowell J.M."/>
            <person name="Beynon J."/>
            <person name="Tyler B.M."/>
        </authorList>
    </citation>
    <scope>NUCLEOTIDE SEQUENCE [LARGE SCALE GENOMIC DNA]</scope>
    <source>
        <strain evidence="2">Emoy2</strain>
    </source>
</reference>
<protein>
    <submittedName>
        <fullName evidence="1">Uncharacterized protein</fullName>
    </submittedName>
</protein>
<dbReference type="VEuPathDB" id="FungiDB:HpaG800100"/>
<sequence>MNAKLLIKTRAVQGFERDGSSYFLVLPDCTSLLAATNSLLDWGRFGLSNHFR</sequence>
<dbReference type="HOGENOM" id="CLU_3091374_0_0_1"/>
<dbReference type="Proteomes" id="UP000011713">
    <property type="component" value="Unassembled WGS sequence"/>
</dbReference>
<proteinExistence type="predicted"/>
<dbReference type="EMBL" id="JH597776">
    <property type="status" value="NOT_ANNOTATED_CDS"/>
    <property type="molecule type" value="Genomic_DNA"/>
</dbReference>
<keyword evidence="2" id="KW-1185">Reference proteome</keyword>